<sequence>MVPKFTCKPLAMAVALALGTATPVMAFAADSALEQRLADLEARIAASEQRARNAEATAERLQAQLSNTRAQQQNNAPVLEPDARTARAPAPSTTSAPDMEQRVASIESRLDSELGLSLNGYARAGLLFNDDFTGTEGGPYVTPAGSVGGPVGRLGNEDDNYVEVVLEHRAKYDNGATSLYKVMLADGVENSNDWTGGDNSLNVRQVFAEFGNLPDFGGPFENASIWAGKRFDRDNFDIHWLDSDVIFLAGTGAGIYDVQFTDDWKSNFSLYGRDYGYFGNSNNGLNDSEVESYILTANNYFGNWQWMVNGLTAKDNAERDVGELPPDPRSDLAEHGEHTMVAYHGDSFFGLGEGSFKAAVLYGHGLGAQVKSLGSDGNLTEDAESIRLAVYGTTYIAPTWRFAPMLMAESSKDRYVSGDSYKWLTLSARLANELSENFEMQYEASWQTMDLDPRGYNNFNPVDGDYMKFTVAPTFKPQVGGFFVRPEIRLFATYTDWDSELNRYAADSEYGSSSLGRRGYDGNEWSFGTQMEMWF</sequence>
<dbReference type="Proteomes" id="UP001165678">
    <property type="component" value="Unassembled WGS sequence"/>
</dbReference>
<evidence type="ECO:0000256" key="10">
    <source>
        <dbReference type="SAM" id="MobiDB-lite"/>
    </source>
</evidence>
<evidence type="ECO:0000256" key="1">
    <source>
        <dbReference type="ARBA" id="ARBA00004571"/>
    </source>
</evidence>
<keyword evidence="13" id="KW-1185">Reference proteome</keyword>
<evidence type="ECO:0000256" key="8">
    <source>
        <dbReference type="ARBA" id="ARBA00023136"/>
    </source>
</evidence>
<keyword evidence="9" id="KW-0998">Cell outer membrane</keyword>
<evidence type="ECO:0000256" key="5">
    <source>
        <dbReference type="ARBA" id="ARBA00022692"/>
    </source>
</evidence>
<evidence type="ECO:0000256" key="7">
    <source>
        <dbReference type="ARBA" id="ARBA00023114"/>
    </source>
</evidence>
<proteinExistence type="inferred from homology"/>
<dbReference type="GO" id="GO:0015774">
    <property type="term" value="P:polysaccharide transport"/>
    <property type="evidence" value="ECO:0007669"/>
    <property type="project" value="TreeGrafter"/>
</dbReference>
<dbReference type="PANTHER" id="PTHR38762">
    <property type="entry name" value="CRYPTIC OUTER MEMBRANE PORIN BGLH-RELATED"/>
    <property type="match status" value="1"/>
</dbReference>
<dbReference type="SUPFAM" id="SSF56935">
    <property type="entry name" value="Porins"/>
    <property type="match status" value="1"/>
</dbReference>
<name>A0AA41ZFV8_9GAMM</name>
<comment type="caution">
    <text evidence="12">The sequence shown here is derived from an EMBL/GenBank/DDBJ whole genome shotgun (WGS) entry which is preliminary data.</text>
</comment>
<evidence type="ECO:0000256" key="6">
    <source>
        <dbReference type="ARBA" id="ARBA00023065"/>
    </source>
</evidence>
<evidence type="ECO:0000313" key="12">
    <source>
        <dbReference type="EMBL" id="MCX2523876.1"/>
    </source>
</evidence>
<dbReference type="InterPro" id="IPR036998">
    <property type="entry name" value="Porin_LamB_sf"/>
</dbReference>
<keyword evidence="8" id="KW-0472">Membrane</keyword>
<evidence type="ECO:0000313" key="13">
    <source>
        <dbReference type="Proteomes" id="UP001165678"/>
    </source>
</evidence>
<dbReference type="InterPro" id="IPR003192">
    <property type="entry name" value="Porin_LamB"/>
</dbReference>
<dbReference type="AlphaFoldDB" id="A0AA41ZFV8"/>
<keyword evidence="4" id="KW-1134">Transmembrane beta strand</keyword>
<evidence type="ECO:0000256" key="2">
    <source>
        <dbReference type="ARBA" id="ARBA00007055"/>
    </source>
</evidence>
<feature type="signal peptide" evidence="11">
    <location>
        <begin position="1"/>
        <end position="28"/>
    </location>
</feature>
<keyword evidence="11" id="KW-0732">Signal</keyword>
<dbReference type="PANTHER" id="PTHR38762:SF1">
    <property type="entry name" value="CRYPTIC OUTER MEMBRANE PORIN BGLH-RELATED"/>
    <property type="match status" value="1"/>
</dbReference>
<dbReference type="Pfam" id="PF02264">
    <property type="entry name" value="LamB"/>
    <property type="match status" value="1"/>
</dbReference>
<dbReference type="GO" id="GO:0006811">
    <property type="term" value="P:monoatomic ion transport"/>
    <property type="evidence" value="ECO:0007669"/>
    <property type="project" value="UniProtKB-KW"/>
</dbReference>
<dbReference type="GO" id="GO:0015144">
    <property type="term" value="F:carbohydrate transmembrane transporter activity"/>
    <property type="evidence" value="ECO:0007669"/>
    <property type="project" value="TreeGrafter"/>
</dbReference>
<comment type="similarity">
    <text evidence="2">Belongs to the porin LamB (TC 1.B.3) family.</text>
</comment>
<feature type="compositionally biased region" description="Polar residues" evidence="10">
    <location>
        <begin position="65"/>
        <end position="76"/>
    </location>
</feature>
<reference evidence="12" key="1">
    <citation type="submission" date="2022-11" db="EMBL/GenBank/DDBJ databases">
        <title>Larsenimonas rhizosphaerae sp. nov., isolated from a tidal mudflat.</title>
        <authorList>
            <person name="Lee S.D."/>
            <person name="Kim I.S."/>
        </authorList>
    </citation>
    <scope>NUCLEOTIDE SEQUENCE</scope>
    <source>
        <strain evidence="12">GH2-1</strain>
    </source>
</reference>
<keyword evidence="5" id="KW-0812">Transmembrane</keyword>
<gene>
    <name evidence="12" type="ORF">OQ287_06475</name>
</gene>
<keyword evidence="6" id="KW-0406">Ion transport</keyword>
<evidence type="ECO:0000256" key="11">
    <source>
        <dbReference type="SAM" id="SignalP"/>
    </source>
</evidence>
<dbReference type="RefSeq" id="WP_265895871.1">
    <property type="nucleotide sequence ID" value="NZ_JAPIVE010000001.1"/>
</dbReference>
<feature type="chain" id="PRO_5041238315" evidence="11">
    <location>
        <begin position="29"/>
        <end position="535"/>
    </location>
</feature>
<evidence type="ECO:0000256" key="4">
    <source>
        <dbReference type="ARBA" id="ARBA00022452"/>
    </source>
</evidence>
<dbReference type="InterPro" id="IPR050286">
    <property type="entry name" value="G_neg_Bact_CarbUptk_Porin"/>
</dbReference>
<dbReference type="CDD" id="cd01346">
    <property type="entry name" value="Maltoporin-like"/>
    <property type="match status" value="1"/>
</dbReference>
<protein>
    <submittedName>
        <fullName evidence="12">Carbohydrate porin</fullName>
    </submittedName>
</protein>
<evidence type="ECO:0000256" key="3">
    <source>
        <dbReference type="ARBA" id="ARBA00022448"/>
    </source>
</evidence>
<keyword evidence="7" id="KW-0626">Porin</keyword>
<evidence type="ECO:0000256" key="9">
    <source>
        <dbReference type="ARBA" id="ARBA00023237"/>
    </source>
</evidence>
<dbReference type="GO" id="GO:0046930">
    <property type="term" value="C:pore complex"/>
    <property type="evidence" value="ECO:0007669"/>
    <property type="project" value="UniProtKB-KW"/>
</dbReference>
<comment type="subcellular location">
    <subcellularLocation>
        <location evidence="1">Cell outer membrane</location>
        <topology evidence="1">Multi-pass membrane protein</topology>
    </subcellularLocation>
</comment>
<accession>A0AA41ZFV8</accession>
<feature type="compositionally biased region" description="Low complexity" evidence="10">
    <location>
        <begin position="86"/>
        <end position="98"/>
    </location>
</feature>
<dbReference type="Gene3D" id="2.40.170.10">
    <property type="entry name" value="Porin, LamB type"/>
    <property type="match status" value="1"/>
</dbReference>
<dbReference type="GO" id="GO:0009279">
    <property type="term" value="C:cell outer membrane"/>
    <property type="evidence" value="ECO:0007669"/>
    <property type="project" value="UniProtKB-SubCell"/>
</dbReference>
<dbReference type="EMBL" id="JAPIVE010000001">
    <property type="protein sequence ID" value="MCX2523876.1"/>
    <property type="molecule type" value="Genomic_DNA"/>
</dbReference>
<dbReference type="GO" id="GO:0015288">
    <property type="term" value="F:porin activity"/>
    <property type="evidence" value="ECO:0007669"/>
    <property type="project" value="UniProtKB-KW"/>
</dbReference>
<keyword evidence="3" id="KW-0813">Transport</keyword>
<organism evidence="12 13">
    <name type="scientific">Larsenimonas rhizosphaerae</name>
    <dbReference type="NCBI Taxonomy" id="2944682"/>
    <lineage>
        <taxon>Bacteria</taxon>
        <taxon>Pseudomonadati</taxon>
        <taxon>Pseudomonadota</taxon>
        <taxon>Gammaproteobacteria</taxon>
        <taxon>Oceanospirillales</taxon>
        <taxon>Halomonadaceae</taxon>
        <taxon>Larsenimonas</taxon>
    </lineage>
</organism>
<feature type="region of interest" description="Disordered" evidence="10">
    <location>
        <begin position="65"/>
        <end position="99"/>
    </location>
</feature>